<keyword evidence="1" id="KW-1133">Transmembrane helix</keyword>
<feature type="transmembrane region" description="Helical" evidence="1">
    <location>
        <begin position="94"/>
        <end position="115"/>
    </location>
</feature>
<dbReference type="RefSeq" id="WP_307278185.1">
    <property type="nucleotide sequence ID" value="NZ_JAUSZT010000002.1"/>
</dbReference>
<evidence type="ECO:0000256" key="1">
    <source>
        <dbReference type="SAM" id="Phobius"/>
    </source>
</evidence>
<keyword evidence="1" id="KW-0472">Membrane</keyword>
<dbReference type="InterPro" id="IPR019690">
    <property type="entry name" value="DUF2569"/>
</dbReference>
<feature type="transmembrane region" description="Helical" evidence="1">
    <location>
        <begin position="12"/>
        <end position="34"/>
    </location>
</feature>
<evidence type="ECO:0000313" key="3">
    <source>
        <dbReference type="Proteomes" id="UP001237780"/>
    </source>
</evidence>
<keyword evidence="1" id="KW-0812">Transmembrane</keyword>
<keyword evidence="3" id="KW-1185">Reference proteome</keyword>
<comment type="caution">
    <text evidence="2">The sequence shown here is derived from an EMBL/GenBank/DDBJ whole genome shotgun (WGS) entry which is preliminary data.</text>
</comment>
<gene>
    <name evidence="2" type="ORF">QFZ34_001264</name>
</gene>
<proteinExistence type="predicted"/>
<sequence length="165" mass="18478">MNKVDGRSIPIGGWLIFLVILISGNVLDGLWSFIDLLRSAYFSPETLSIRLKSSYTPKTWWLVLFVLIGTIAVALVALYALKLALATDVRAPKWMIRLVTFQAVFSTFWIVYILIAYTPVAGDISEVMRAARTPIRTAAIDIAVCAIVVPYLLRSKRVKETFVIQ</sequence>
<dbReference type="Pfam" id="PF10754">
    <property type="entry name" value="DUF2569"/>
    <property type="match status" value="1"/>
</dbReference>
<evidence type="ECO:0008006" key="4">
    <source>
        <dbReference type="Google" id="ProtNLM"/>
    </source>
</evidence>
<name>A0ABU0S5P5_9HYPH</name>
<feature type="transmembrane region" description="Helical" evidence="1">
    <location>
        <begin position="135"/>
        <end position="153"/>
    </location>
</feature>
<accession>A0ABU0S5P5</accession>
<organism evidence="2 3">
    <name type="scientific">Phyllobacterium ifriqiyense</name>
    <dbReference type="NCBI Taxonomy" id="314238"/>
    <lineage>
        <taxon>Bacteria</taxon>
        <taxon>Pseudomonadati</taxon>
        <taxon>Pseudomonadota</taxon>
        <taxon>Alphaproteobacteria</taxon>
        <taxon>Hyphomicrobiales</taxon>
        <taxon>Phyllobacteriaceae</taxon>
        <taxon>Phyllobacterium</taxon>
    </lineage>
</organism>
<reference evidence="2 3" key="1">
    <citation type="submission" date="2023-07" db="EMBL/GenBank/DDBJ databases">
        <title>Comparative genomics of wheat-associated soil bacteria to identify genetic determinants of phenazine resistance.</title>
        <authorList>
            <person name="Mouncey N."/>
        </authorList>
    </citation>
    <scope>NUCLEOTIDE SEQUENCE [LARGE SCALE GENOMIC DNA]</scope>
    <source>
        <strain evidence="2 3">W4I11</strain>
    </source>
</reference>
<dbReference type="EMBL" id="JAUSZT010000002">
    <property type="protein sequence ID" value="MDQ0996087.1"/>
    <property type="molecule type" value="Genomic_DNA"/>
</dbReference>
<feature type="transmembrane region" description="Helical" evidence="1">
    <location>
        <begin position="60"/>
        <end position="82"/>
    </location>
</feature>
<protein>
    <recommendedName>
        <fullName evidence="4">DUF2569 domain-containing protein</fullName>
    </recommendedName>
</protein>
<dbReference type="Proteomes" id="UP001237780">
    <property type="component" value="Unassembled WGS sequence"/>
</dbReference>
<evidence type="ECO:0000313" key="2">
    <source>
        <dbReference type="EMBL" id="MDQ0996087.1"/>
    </source>
</evidence>